<accession>A0A9P5Y272</accession>
<name>A0A9P5Y272_9AGAR</name>
<evidence type="ECO:0000256" key="1">
    <source>
        <dbReference type="SAM" id="MobiDB-lite"/>
    </source>
</evidence>
<evidence type="ECO:0000313" key="3">
    <source>
        <dbReference type="Proteomes" id="UP000807353"/>
    </source>
</evidence>
<organism evidence="2 3">
    <name type="scientific">Collybia nuda</name>
    <dbReference type="NCBI Taxonomy" id="64659"/>
    <lineage>
        <taxon>Eukaryota</taxon>
        <taxon>Fungi</taxon>
        <taxon>Dikarya</taxon>
        <taxon>Basidiomycota</taxon>
        <taxon>Agaricomycotina</taxon>
        <taxon>Agaricomycetes</taxon>
        <taxon>Agaricomycetidae</taxon>
        <taxon>Agaricales</taxon>
        <taxon>Tricholomatineae</taxon>
        <taxon>Clitocybaceae</taxon>
        <taxon>Collybia</taxon>
    </lineage>
</organism>
<feature type="compositionally biased region" description="Pro residues" evidence="1">
    <location>
        <begin position="94"/>
        <end position="114"/>
    </location>
</feature>
<feature type="region of interest" description="Disordered" evidence="1">
    <location>
        <begin position="1"/>
        <end position="163"/>
    </location>
</feature>
<gene>
    <name evidence="2" type="ORF">BDZ94DRAFT_1310617</name>
</gene>
<dbReference type="Proteomes" id="UP000807353">
    <property type="component" value="Unassembled WGS sequence"/>
</dbReference>
<keyword evidence="3" id="KW-1185">Reference proteome</keyword>
<protein>
    <submittedName>
        <fullName evidence="2">Uncharacterized protein</fullName>
    </submittedName>
</protein>
<dbReference type="EMBL" id="MU150285">
    <property type="protein sequence ID" value="KAF9461344.1"/>
    <property type="molecule type" value="Genomic_DNA"/>
</dbReference>
<proteinExistence type="predicted"/>
<reference evidence="2" key="1">
    <citation type="submission" date="2020-11" db="EMBL/GenBank/DDBJ databases">
        <authorList>
            <consortium name="DOE Joint Genome Institute"/>
            <person name="Ahrendt S."/>
            <person name="Riley R."/>
            <person name="Andreopoulos W."/>
            <person name="Labutti K."/>
            <person name="Pangilinan J."/>
            <person name="Ruiz-Duenas F.J."/>
            <person name="Barrasa J.M."/>
            <person name="Sanchez-Garcia M."/>
            <person name="Camarero S."/>
            <person name="Miyauchi S."/>
            <person name="Serrano A."/>
            <person name="Linde D."/>
            <person name="Babiker R."/>
            <person name="Drula E."/>
            <person name="Ayuso-Fernandez I."/>
            <person name="Pacheco R."/>
            <person name="Padilla G."/>
            <person name="Ferreira P."/>
            <person name="Barriuso J."/>
            <person name="Kellner H."/>
            <person name="Castanera R."/>
            <person name="Alfaro M."/>
            <person name="Ramirez L."/>
            <person name="Pisabarro A.G."/>
            <person name="Kuo A."/>
            <person name="Tritt A."/>
            <person name="Lipzen A."/>
            <person name="He G."/>
            <person name="Yan M."/>
            <person name="Ng V."/>
            <person name="Cullen D."/>
            <person name="Martin F."/>
            <person name="Rosso M.-N."/>
            <person name="Henrissat B."/>
            <person name="Hibbett D."/>
            <person name="Martinez A.T."/>
            <person name="Grigoriev I.V."/>
        </authorList>
    </citation>
    <scope>NUCLEOTIDE SEQUENCE</scope>
    <source>
        <strain evidence="2">CBS 247.69</strain>
    </source>
</reference>
<feature type="compositionally biased region" description="Low complexity" evidence="1">
    <location>
        <begin position="47"/>
        <end position="69"/>
    </location>
</feature>
<dbReference type="AlphaFoldDB" id="A0A9P5Y272"/>
<sequence length="263" mass="28010">MHGPSLVTPQDRHVQPCESSHAPPDAPAAGDGMHSSALLAPPSHIQPLAPSRAPSKAPSATSHTSSRAPSAPPRVPSAMSVAGPWLPSGHPSTHPYPPNPYAYPQMQHPPPPSRNPRSRGATRPNGHGHPPYIRAGPGGRGQGGPPQPKDGHETVTYYEGYPPPRPIYNGDGYYGEYGYAEGYEGDPSDPGHYPPYANPYGYWRPQPYPPYPGPSHYPGRHNALDYPMAYADDDGSTESSAMQGMIHEGWSEVQGGGNPADTK</sequence>
<comment type="caution">
    <text evidence="2">The sequence shown here is derived from an EMBL/GenBank/DDBJ whole genome shotgun (WGS) entry which is preliminary data.</text>
</comment>
<evidence type="ECO:0000313" key="2">
    <source>
        <dbReference type="EMBL" id="KAF9461344.1"/>
    </source>
</evidence>